<evidence type="ECO:0000313" key="2">
    <source>
        <dbReference type="EMBL" id="KIE45086.1"/>
    </source>
</evidence>
<name>A0A0C1R3Q1_9CLOT</name>
<proteinExistence type="predicted"/>
<evidence type="ECO:0000313" key="3">
    <source>
        <dbReference type="Proteomes" id="UP000031366"/>
    </source>
</evidence>
<accession>A0A0C1R3Q1</accession>
<evidence type="ECO:0000256" key="1">
    <source>
        <dbReference type="SAM" id="Phobius"/>
    </source>
</evidence>
<sequence length="460" mass="54340">MHDKKQLKLINKLFNIEKTYDINSEEEAIFEGELLELFEEEMPDEDFRSNVMELIDKEDVQFKNKKLKKNKKSLIAVCAVIIALIIVLPYNKVIVDAIEQWVRSITVTNDGTSQTFKNTENMKVWKERGKEIKVSEYEKIKRSRSICSKEYNSTEEAEEYLKNESIIQLYKLGDLELDDMTYHEYNDRKLFEYFFSNEYRINDDSEDYGHISIFIEKYDKGLVNSTIYGKNSKFKKVKVLSYEGAFQHETFEWENYPYNLKFIIIPIPEEGVEITLEFNNYLSKNLDKNLEDEVIKMVEKIIKEIKRNKNLKVVTEKKYDTAKEGEKYIKEQSIIKLHELLGIRLDSIEYKKYDNKEKFSYLYIDKNLEATSPKSINNISVDITKYNKNNSSNISVPASNFEKVNILSYDGIFMAHSEDSKCLELYMPDKKIKIHLSFTNDMEKEDAIKAMETIIRDINK</sequence>
<protein>
    <submittedName>
        <fullName evidence="2">Uncharacterized protein</fullName>
    </submittedName>
</protein>
<dbReference type="EMBL" id="AYSO01000020">
    <property type="protein sequence ID" value="KIE45086.1"/>
    <property type="molecule type" value="Genomic_DNA"/>
</dbReference>
<organism evidence="2 3">
    <name type="scientific">Clostridium argentinense CDC 2741</name>
    <dbReference type="NCBI Taxonomy" id="1418104"/>
    <lineage>
        <taxon>Bacteria</taxon>
        <taxon>Bacillati</taxon>
        <taxon>Bacillota</taxon>
        <taxon>Clostridia</taxon>
        <taxon>Eubacteriales</taxon>
        <taxon>Clostridiaceae</taxon>
        <taxon>Clostridium</taxon>
    </lineage>
</organism>
<dbReference type="Proteomes" id="UP000031366">
    <property type="component" value="Unassembled WGS sequence"/>
</dbReference>
<keyword evidence="1" id="KW-1133">Transmembrane helix</keyword>
<keyword evidence="1" id="KW-0812">Transmembrane</keyword>
<gene>
    <name evidence="2" type="ORF">U732_251</name>
</gene>
<feature type="transmembrane region" description="Helical" evidence="1">
    <location>
        <begin position="73"/>
        <end position="90"/>
    </location>
</feature>
<dbReference type="RefSeq" id="WP_039635991.1">
    <property type="nucleotide sequence ID" value="NZ_AYSO01000020.1"/>
</dbReference>
<keyword evidence="1" id="KW-0472">Membrane</keyword>
<dbReference type="STRING" id="29341.RSJ17_04060"/>
<keyword evidence="3" id="KW-1185">Reference proteome</keyword>
<comment type="caution">
    <text evidence="2">The sequence shown here is derived from an EMBL/GenBank/DDBJ whole genome shotgun (WGS) entry which is preliminary data.</text>
</comment>
<dbReference type="AlphaFoldDB" id="A0A0C1R3Q1"/>
<reference evidence="2 3" key="1">
    <citation type="journal article" date="2015" name="Infect. Genet. Evol.">
        <title>Genomic sequences of six botulinum neurotoxin-producing strains representing three clostridial species illustrate the mobility and diversity of botulinum neurotoxin genes.</title>
        <authorList>
            <person name="Smith T.J."/>
            <person name="Hill K.K."/>
            <person name="Xie G."/>
            <person name="Foley B.T."/>
            <person name="Williamson C.H."/>
            <person name="Foster J.T."/>
            <person name="Johnson S.L."/>
            <person name="Chertkov O."/>
            <person name="Teshima H."/>
            <person name="Gibbons H.S."/>
            <person name="Johnsky L.A."/>
            <person name="Karavis M.A."/>
            <person name="Smith L.A."/>
        </authorList>
    </citation>
    <scope>NUCLEOTIDE SEQUENCE [LARGE SCALE GENOMIC DNA]</scope>
    <source>
        <strain evidence="2 3">CDC 2741</strain>
    </source>
</reference>